<feature type="non-terminal residue" evidence="1">
    <location>
        <position position="74"/>
    </location>
</feature>
<reference evidence="1" key="1">
    <citation type="submission" date="2014-12" db="EMBL/GenBank/DDBJ databases">
        <title>Insight into the proteome of Arion vulgaris.</title>
        <authorList>
            <person name="Aradska J."/>
            <person name="Bulat T."/>
            <person name="Smidak R."/>
            <person name="Sarate P."/>
            <person name="Gangsoo J."/>
            <person name="Sialana F."/>
            <person name="Bilban M."/>
            <person name="Lubec G."/>
        </authorList>
    </citation>
    <scope>NUCLEOTIDE SEQUENCE</scope>
    <source>
        <tissue evidence="1">Skin</tissue>
    </source>
</reference>
<evidence type="ECO:0000313" key="1">
    <source>
        <dbReference type="EMBL" id="CEK98352.1"/>
    </source>
</evidence>
<dbReference type="EMBL" id="HACG01051481">
    <property type="protein sequence ID" value="CEK98352.1"/>
    <property type="molecule type" value="Transcribed_RNA"/>
</dbReference>
<dbReference type="AlphaFoldDB" id="A0A0B7BZI5"/>
<organism evidence="1">
    <name type="scientific">Arion vulgaris</name>
    <dbReference type="NCBI Taxonomy" id="1028688"/>
    <lineage>
        <taxon>Eukaryota</taxon>
        <taxon>Metazoa</taxon>
        <taxon>Spiralia</taxon>
        <taxon>Lophotrochozoa</taxon>
        <taxon>Mollusca</taxon>
        <taxon>Gastropoda</taxon>
        <taxon>Heterobranchia</taxon>
        <taxon>Euthyneura</taxon>
        <taxon>Panpulmonata</taxon>
        <taxon>Eupulmonata</taxon>
        <taxon>Stylommatophora</taxon>
        <taxon>Helicina</taxon>
        <taxon>Arionoidea</taxon>
        <taxon>Arionidae</taxon>
        <taxon>Arion</taxon>
    </lineage>
</organism>
<accession>A0A0B7BZI5</accession>
<sequence length="74" mass="8413">GRIQVKGKGEMKTYWLAGREGEQSMKDMCRIIRAEHVRSKQGCTENPYDLHALHNSSSASNFITISDLSDEDER</sequence>
<name>A0A0B7BZI5_9EUPU</name>
<protein>
    <submittedName>
        <fullName evidence="1">Uncharacterized protein</fullName>
    </submittedName>
</protein>
<gene>
    <name evidence="1" type="primary">ORF218481</name>
</gene>
<proteinExistence type="predicted"/>
<feature type="non-terminal residue" evidence="1">
    <location>
        <position position="1"/>
    </location>
</feature>